<proteinExistence type="predicted"/>
<gene>
    <name evidence="1" type="ORF">FOMPIDRAFT_86648</name>
</gene>
<keyword evidence="2" id="KW-1185">Reference proteome</keyword>
<dbReference type="InParanoid" id="S8FNT1"/>
<organism evidence="1 2">
    <name type="scientific">Fomitopsis schrenkii</name>
    <name type="common">Brown rot fungus</name>
    <dbReference type="NCBI Taxonomy" id="2126942"/>
    <lineage>
        <taxon>Eukaryota</taxon>
        <taxon>Fungi</taxon>
        <taxon>Dikarya</taxon>
        <taxon>Basidiomycota</taxon>
        <taxon>Agaricomycotina</taxon>
        <taxon>Agaricomycetes</taxon>
        <taxon>Polyporales</taxon>
        <taxon>Fomitopsis</taxon>
    </lineage>
</organism>
<reference evidence="1 2" key="1">
    <citation type="journal article" date="2012" name="Science">
        <title>The Paleozoic origin of enzymatic lignin decomposition reconstructed from 31 fungal genomes.</title>
        <authorList>
            <person name="Floudas D."/>
            <person name="Binder M."/>
            <person name="Riley R."/>
            <person name="Barry K."/>
            <person name="Blanchette R.A."/>
            <person name="Henrissat B."/>
            <person name="Martinez A.T."/>
            <person name="Otillar R."/>
            <person name="Spatafora J.W."/>
            <person name="Yadav J.S."/>
            <person name="Aerts A."/>
            <person name="Benoit I."/>
            <person name="Boyd A."/>
            <person name="Carlson A."/>
            <person name="Copeland A."/>
            <person name="Coutinho P.M."/>
            <person name="de Vries R.P."/>
            <person name="Ferreira P."/>
            <person name="Findley K."/>
            <person name="Foster B."/>
            <person name="Gaskell J."/>
            <person name="Glotzer D."/>
            <person name="Gorecki P."/>
            <person name="Heitman J."/>
            <person name="Hesse C."/>
            <person name="Hori C."/>
            <person name="Igarashi K."/>
            <person name="Jurgens J.A."/>
            <person name="Kallen N."/>
            <person name="Kersten P."/>
            <person name="Kohler A."/>
            <person name="Kuees U."/>
            <person name="Kumar T.K.A."/>
            <person name="Kuo A."/>
            <person name="LaButti K."/>
            <person name="Larrondo L.F."/>
            <person name="Lindquist E."/>
            <person name="Ling A."/>
            <person name="Lombard V."/>
            <person name="Lucas S."/>
            <person name="Lundell T."/>
            <person name="Martin R."/>
            <person name="McLaughlin D.J."/>
            <person name="Morgenstern I."/>
            <person name="Morin E."/>
            <person name="Murat C."/>
            <person name="Nagy L.G."/>
            <person name="Nolan M."/>
            <person name="Ohm R.A."/>
            <person name="Patyshakuliyeva A."/>
            <person name="Rokas A."/>
            <person name="Ruiz-Duenas F.J."/>
            <person name="Sabat G."/>
            <person name="Salamov A."/>
            <person name="Samejima M."/>
            <person name="Schmutz J."/>
            <person name="Slot J.C."/>
            <person name="St John F."/>
            <person name="Stenlid J."/>
            <person name="Sun H."/>
            <person name="Sun S."/>
            <person name="Syed K."/>
            <person name="Tsang A."/>
            <person name="Wiebenga A."/>
            <person name="Young D."/>
            <person name="Pisabarro A."/>
            <person name="Eastwood D.C."/>
            <person name="Martin F."/>
            <person name="Cullen D."/>
            <person name="Grigoriev I.V."/>
            <person name="Hibbett D.S."/>
        </authorList>
    </citation>
    <scope>NUCLEOTIDE SEQUENCE</scope>
    <source>
        <strain evidence="2">FP-58527</strain>
    </source>
</reference>
<protein>
    <submittedName>
        <fullName evidence="1">Uncharacterized protein</fullName>
    </submittedName>
</protein>
<evidence type="ECO:0000313" key="2">
    <source>
        <dbReference type="Proteomes" id="UP000015241"/>
    </source>
</evidence>
<dbReference type="Proteomes" id="UP000015241">
    <property type="component" value="Unassembled WGS sequence"/>
</dbReference>
<dbReference type="EMBL" id="KE504152">
    <property type="protein sequence ID" value="EPS99959.1"/>
    <property type="molecule type" value="Genomic_DNA"/>
</dbReference>
<sequence length="93" mass="9947">MEILTNWSQTLAGAMEAPTRFVCANFRADGLAETISIAALPYFTPPSFPDSITALRASLLSCTVQADPADVASYSKAKADFVDAIWKNPGDYA</sequence>
<dbReference type="HOGENOM" id="CLU_2399717_0_0_1"/>
<accession>S8FNT1</accession>
<name>S8FNT1_FOMSC</name>
<evidence type="ECO:0000313" key="1">
    <source>
        <dbReference type="EMBL" id="EPS99959.1"/>
    </source>
</evidence>
<dbReference type="AlphaFoldDB" id="S8FNT1"/>